<dbReference type="InterPro" id="IPR018247">
    <property type="entry name" value="EF_Hand_1_Ca_BS"/>
</dbReference>
<dbReference type="PROSITE" id="PS00018">
    <property type="entry name" value="EF_HAND_1"/>
    <property type="match status" value="1"/>
</dbReference>
<dbReference type="AlphaFoldDB" id="A0A7W7EZ55"/>
<dbReference type="EMBL" id="JACHNY010000006">
    <property type="protein sequence ID" value="MBB4618724.1"/>
    <property type="molecule type" value="Genomic_DNA"/>
</dbReference>
<organism evidence="3 4">
    <name type="scientific">Sphingomonas abaci</name>
    <dbReference type="NCBI Taxonomy" id="237611"/>
    <lineage>
        <taxon>Bacteria</taxon>
        <taxon>Pseudomonadati</taxon>
        <taxon>Pseudomonadota</taxon>
        <taxon>Alphaproteobacteria</taxon>
        <taxon>Sphingomonadales</taxon>
        <taxon>Sphingomonadaceae</taxon>
        <taxon>Sphingomonas</taxon>
    </lineage>
</organism>
<feature type="domain" description="EF-hand" evidence="2">
    <location>
        <begin position="114"/>
        <end position="133"/>
    </location>
</feature>
<keyword evidence="4" id="KW-1185">Reference proteome</keyword>
<feature type="compositionally biased region" description="Pro residues" evidence="1">
    <location>
        <begin position="19"/>
        <end position="29"/>
    </location>
</feature>
<evidence type="ECO:0000313" key="3">
    <source>
        <dbReference type="EMBL" id="MBB4618724.1"/>
    </source>
</evidence>
<dbReference type="InterPro" id="IPR002048">
    <property type="entry name" value="EF_hand_dom"/>
</dbReference>
<feature type="region of interest" description="Disordered" evidence="1">
    <location>
        <begin position="15"/>
        <end position="36"/>
    </location>
</feature>
<dbReference type="RefSeq" id="WP_184115904.1">
    <property type="nucleotide sequence ID" value="NZ_JACHNY010000006.1"/>
</dbReference>
<evidence type="ECO:0000256" key="1">
    <source>
        <dbReference type="SAM" id="MobiDB-lite"/>
    </source>
</evidence>
<dbReference type="GO" id="GO:0005509">
    <property type="term" value="F:calcium ion binding"/>
    <property type="evidence" value="ECO:0007669"/>
    <property type="project" value="InterPro"/>
</dbReference>
<dbReference type="InterPro" id="IPR011992">
    <property type="entry name" value="EF-hand-dom_pair"/>
</dbReference>
<name>A0A7W7EZ55_9SPHN</name>
<protein>
    <recommendedName>
        <fullName evidence="2">EF-hand domain-containing protein</fullName>
    </recommendedName>
</protein>
<dbReference type="Proteomes" id="UP000574769">
    <property type="component" value="Unassembled WGS sequence"/>
</dbReference>
<dbReference type="Gene3D" id="1.10.238.10">
    <property type="entry name" value="EF-hand"/>
    <property type="match status" value="1"/>
</dbReference>
<dbReference type="Pfam" id="PF13202">
    <property type="entry name" value="EF-hand_5"/>
    <property type="match status" value="1"/>
</dbReference>
<gene>
    <name evidence="3" type="ORF">GGQ96_002870</name>
</gene>
<reference evidence="3 4" key="1">
    <citation type="submission" date="2020-08" db="EMBL/GenBank/DDBJ databases">
        <title>Genomic Encyclopedia of Type Strains, Phase IV (KMG-IV): sequencing the most valuable type-strain genomes for metagenomic binning, comparative biology and taxonomic classification.</title>
        <authorList>
            <person name="Goeker M."/>
        </authorList>
    </citation>
    <scope>NUCLEOTIDE SEQUENCE [LARGE SCALE GENOMIC DNA]</scope>
    <source>
        <strain evidence="3 4">DSM 15867</strain>
    </source>
</reference>
<sequence>MEPFALILAAVLAQTSADAPPPPPPPSAPPLQQMMRADADGDGIVTRQEALTAADLDFAKMDADHDGQVIPAERRAYVAQARDPQGLGRRGPPRRQEESQPMTPEQFRARAAARFDRMDSDHDGRLDNAEIAKLRVARRAWKRDLPPTEARTPPADR</sequence>
<evidence type="ECO:0000313" key="4">
    <source>
        <dbReference type="Proteomes" id="UP000574769"/>
    </source>
</evidence>
<feature type="region of interest" description="Disordered" evidence="1">
    <location>
        <begin position="136"/>
        <end position="157"/>
    </location>
</feature>
<accession>A0A7W7EZ55</accession>
<dbReference type="SUPFAM" id="SSF47473">
    <property type="entry name" value="EF-hand"/>
    <property type="match status" value="1"/>
</dbReference>
<proteinExistence type="predicted"/>
<evidence type="ECO:0000259" key="2">
    <source>
        <dbReference type="Pfam" id="PF13202"/>
    </source>
</evidence>
<comment type="caution">
    <text evidence="3">The sequence shown here is derived from an EMBL/GenBank/DDBJ whole genome shotgun (WGS) entry which is preliminary data.</text>
</comment>
<feature type="region of interest" description="Disordered" evidence="1">
    <location>
        <begin position="76"/>
        <end position="106"/>
    </location>
</feature>